<name>A0A5J4W0B7_9EUKA</name>
<evidence type="ECO:0000313" key="1">
    <source>
        <dbReference type="EMBL" id="KAA6388394.1"/>
    </source>
</evidence>
<dbReference type="AlphaFoldDB" id="A0A5J4W0B7"/>
<protein>
    <submittedName>
        <fullName evidence="1">Uncharacterized protein</fullName>
    </submittedName>
</protein>
<dbReference type="EMBL" id="SNRW01004002">
    <property type="protein sequence ID" value="KAA6388394.1"/>
    <property type="molecule type" value="Genomic_DNA"/>
</dbReference>
<sequence>MISDAFVAAREQVQSRTIKERIEVAAVDLYEYRKFAEDKLKNKLLTGHAIDLYLCKDNDLFIIDFDIDHAGKLNEEEKEKIRQNRISNKLSQNVWLIQIASGGIYAYCNRNGSKISSNKNKKVVIYGYSQEIDIFVQTYAHKDGKQVENRVMLPDSKEGIMDKDVQKKEIHHIKQLNELYNATHPASLYDILDK</sequence>
<gene>
    <name evidence="1" type="ORF">EZS28_016079</name>
</gene>
<accession>A0A5J4W0B7</accession>
<proteinExistence type="predicted"/>
<dbReference type="Proteomes" id="UP000324800">
    <property type="component" value="Unassembled WGS sequence"/>
</dbReference>
<evidence type="ECO:0000313" key="2">
    <source>
        <dbReference type="Proteomes" id="UP000324800"/>
    </source>
</evidence>
<comment type="caution">
    <text evidence="1">The sequence shown here is derived from an EMBL/GenBank/DDBJ whole genome shotgun (WGS) entry which is preliminary data.</text>
</comment>
<reference evidence="1 2" key="1">
    <citation type="submission" date="2019-03" db="EMBL/GenBank/DDBJ databases">
        <title>Single cell metagenomics reveals metabolic interactions within the superorganism composed of flagellate Streblomastix strix and complex community of Bacteroidetes bacteria on its surface.</title>
        <authorList>
            <person name="Treitli S.C."/>
            <person name="Kolisko M."/>
            <person name="Husnik F."/>
            <person name="Keeling P."/>
            <person name="Hampl V."/>
        </authorList>
    </citation>
    <scope>NUCLEOTIDE SEQUENCE [LARGE SCALE GENOMIC DNA]</scope>
    <source>
        <strain evidence="1">ST1C</strain>
    </source>
</reference>
<organism evidence="1 2">
    <name type="scientific">Streblomastix strix</name>
    <dbReference type="NCBI Taxonomy" id="222440"/>
    <lineage>
        <taxon>Eukaryota</taxon>
        <taxon>Metamonada</taxon>
        <taxon>Preaxostyla</taxon>
        <taxon>Oxymonadida</taxon>
        <taxon>Streblomastigidae</taxon>
        <taxon>Streblomastix</taxon>
    </lineage>
</organism>